<sequence>MNRKWITITSIIAIALGAYIFSVSGGNGERIETEDVKQLVQDYSTRQVTAENASITSEQLIVTESDDNQLTYELPEDEFFVSIAPYVNNTHPCAIHSLTGCQGEMVEEEFDVYIEDTEGNVIVDETLTSLSNGFIDLWLPRDKNYQVTIEHDDRVVESELSTFENDNTCVTTMQLTEKKRA</sequence>
<protein>
    <submittedName>
        <fullName evidence="1">CueP family metal-binding protein</fullName>
    </submittedName>
</protein>
<keyword evidence="2" id="KW-1185">Reference proteome</keyword>
<accession>A0A9X4AIC9</accession>
<evidence type="ECO:0000313" key="2">
    <source>
        <dbReference type="Proteomes" id="UP001145072"/>
    </source>
</evidence>
<proteinExistence type="predicted"/>
<dbReference type="RefSeq" id="WP_259867596.1">
    <property type="nucleotide sequence ID" value="NZ_JAMQJZ010000008.1"/>
</dbReference>
<name>A0A9X4AIC9_9BACI</name>
<dbReference type="NCBIfam" id="NF038094">
    <property type="entry name" value="CueP_fam"/>
    <property type="match status" value="1"/>
</dbReference>
<dbReference type="Proteomes" id="UP001145072">
    <property type="component" value="Unassembled WGS sequence"/>
</dbReference>
<dbReference type="Pfam" id="PF21172">
    <property type="entry name" value="CueP"/>
    <property type="match status" value="1"/>
</dbReference>
<evidence type="ECO:0000313" key="1">
    <source>
        <dbReference type="EMBL" id="MDC3421027.1"/>
    </source>
</evidence>
<organism evidence="1 2">
    <name type="scientific">Aquibacillus koreensis</name>
    <dbReference type="NCBI Taxonomy" id="279446"/>
    <lineage>
        <taxon>Bacteria</taxon>
        <taxon>Bacillati</taxon>
        <taxon>Bacillota</taxon>
        <taxon>Bacilli</taxon>
        <taxon>Bacillales</taxon>
        <taxon>Bacillaceae</taxon>
        <taxon>Aquibacillus</taxon>
    </lineage>
</organism>
<dbReference type="Gene3D" id="2.60.40.3700">
    <property type="match status" value="1"/>
</dbReference>
<dbReference type="AlphaFoldDB" id="A0A9X4AIC9"/>
<gene>
    <name evidence="1" type="ORF">NC661_11660</name>
</gene>
<comment type="caution">
    <text evidence="1">The sequence shown here is derived from an EMBL/GenBank/DDBJ whole genome shotgun (WGS) entry which is preliminary data.</text>
</comment>
<dbReference type="InterPro" id="IPR047808">
    <property type="entry name" value="CueP-like"/>
</dbReference>
<reference evidence="1" key="1">
    <citation type="submission" date="2022-06" db="EMBL/GenBank/DDBJ databases">
        <title>Aquibacillus sp. a new bacterium isolated from soil saline samples.</title>
        <authorList>
            <person name="Galisteo C."/>
            <person name="De La Haba R."/>
            <person name="Sanchez-Porro C."/>
            <person name="Ventosa A."/>
        </authorList>
    </citation>
    <scope>NUCLEOTIDE SEQUENCE</scope>
    <source>
        <strain evidence="1">JCM 12387</strain>
    </source>
</reference>
<dbReference type="EMBL" id="JAMQJZ010000008">
    <property type="protein sequence ID" value="MDC3421027.1"/>
    <property type="molecule type" value="Genomic_DNA"/>
</dbReference>